<sequence>MVPLAPDLPSAEDPGKIEELEVTFALDVASVVQKRRQIWGLQQTIA</sequence>
<accession>A0A645J807</accession>
<organism evidence="1">
    <name type="scientific">bioreactor metagenome</name>
    <dbReference type="NCBI Taxonomy" id="1076179"/>
    <lineage>
        <taxon>unclassified sequences</taxon>
        <taxon>metagenomes</taxon>
        <taxon>ecological metagenomes</taxon>
    </lineage>
</organism>
<dbReference type="AlphaFoldDB" id="A0A645J807"/>
<comment type="caution">
    <text evidence="1">The sequence shown here is derived from an EMBL/GenBank/DDBJ whole genome shotgun (WGS) entry which is preliminary data.</text>
</comment>
<name>A0A645J807_9ZZZZ</name>
<dbReference type="EMBL" id="VSSQ01133711">
    <property type="protein sequence ID" value="MPN59566.1"/>
    <property type="molecule type" value="Genomic_DNA"/>
</dbReference>
<evidence type="ECO:0000313" key="1">
    <source>
        <dbReference type="EMBL" id="MPN59566.1"/>
    </source>
</evidence>
<proteinExistence type="predicted"/>
<reference evidence="1" key="1">
    <citation type="submission" date="2019-08" db="EMBL/GenBank/DDBJ databases">
        <authorList>
            <person name="Kucharzyk K."/>
            <person name="Murdoch R.W."/>
            <person name="Higgins S."/>
            <person name="Loffler F."/>
        </authorList>
    </citation>
    <scope>NUCLEOTIDE SEQUENCE</scope>
</reference>
<gene>
    <name evidence="1" type="ORF">SDC9_207287</name>
</gene>
<protein>
    <submittedName>
        <fullName evidence="1">Uncharacterized protein</fullName>
    </submittedName>
</protein>